<dbReference type="PANTHER" id="PTHR10098">
    <property type="entry name" value="RAPSYN-RELATED"/>
    <property type="match status" value="1"/>
</dbReference>
<evidence type="ECO:0000313" key="4">
    <source>
        <dbReference type="Proteomes" id="UP001597533"/>
    </source>
</evidence>
<sequence>MFVYSQTSSYKSNTQIADSLEENGGEYLKALPYRTLALEETKHSEDYKKHIEAKWNFTKSCILEGYGGLENHTEALVYSRKAREILNSSSNPSIWFKHLIANRIYHQYGYTQNWKMTLVEAKENLKILQDTLPENYIKILRIIDDLGFINTKLNDYRTSLTYYNKSIDLYKTHHQENKIDLAMNYNSLAVNYNALGLKNRELNALLLSEKYWKKINNKYYPSFYSCYKKLASWYLYYGDYNLAETYLNKQYSIIDSLKHKKAEFVFERRRKYLDLYSNYIDLNLKKKDYKTAKKYIGLAENELKASTREFIEDVEYESLLYLYYSQLPSTPEKEAIEFIKKSIDLTTEYKELFFLDPTPYKIALFEKLKTLEFGTESEELLKSILSNYTQDNAHEQFYLTANYGNLFSKKEDYKTAEQYFLNAFKLLKKENLNRINLNTLKINDLKYFDSFEVINGILLVAESYSSRFQNSKNTLHLDTSHNLYLLASDVFNNLYLGKRYNESLYKTYKNIENGLTKTLVLMPSEEKIIASIEALEQAYSKLTWSKFLFNKQKHKLNIPDSILNTEADLKNLITYYQNERYSENEKGHLESDTLKNRINNLKLELSNLQDVIKNNYTNYYSRNYNTFQLSTFRETLNKNQLVVKYILNNNQVYCFSISKSKIDFRVLNVSNSIEEDVTNYVKTVADFNSENTTYSEKLKPIIQPIIESKKHTSIIIIPDEILNYLPFETLFNKKDLSSYNTSYASSLTLLNEQNNLVLNKDLQIGVFSTNNSSSELPSITQETSTILNYFTGKHFKNASKEAFLNNANSYTILHLAMHSNINNENPDFSNLEFVDGDLLVSELYNKSINAKLAVLSACESGSGSFEKGEGIQSISRAFTYTGIPSTVISLWKVDDLATSKIMSAFYKYLKNGDTKDEALKNAKLDYLKNTPEVALQHPYYWAGFVVSGNTDALVASHSYVLYFGIAFLLAILMFYFFSKKS</sequence>
<feature type="transmembrane region" description="Helical" evidence="1">
    <location>
        <begin position="959"/>
        <end position="977"/>
    </location>
</feature>
<dbReference type="Pfam" id="PF12770">
    <property type="entry name" value="CHAT"/>
    <property type="match status" value="1"/>
</dbReference>
<evidence type="ECO:0000259" key="2">
    <source>
        <dbReference type="Pfam" id="PF12770"/>
    </source>
</evidence>
<dbReference type="EMBL" id="JBHUOV010000002">
    <property type="protein sequence ID" value="MFD2823930.1"/>
    <property type="molecule type" value="Genomic_DNA"/>
</dbReference>
<keyword evidence="1" id="KW-0812">Transmembrane</keyword>
<accession>A0ABW5WRW5</accession>
<dbReference type="Gene3D" id="1.25.40.10">
    <property type="entry name" value="Tetratricopeptide repeat domain"/>
    <property type="match status" value="1"/>
</dbReference>
<organism evidence="3 4">
    <name type="scientific">Lacinutrix iliipiscaria</name>
    <dbReference type="NCBI Taxonomy" id="1230532"/>
    <lineage>
        <taxon>Bacteria</taxon>
        <taxon>Pseudomonadati</taxon>
        <taxon>Bacteroidota</taxon>
        <taxon>Flavobacteriia</taxon>
        <taxon>Flavobacteriales</taxon>
        <taxon>Flavobacteriaceae</taxon>
        <taxon>Lacinutrix</taxon>
    </lineage>
</organism>
<feature type="domain" description="CHAT" evidence="2">
    <location>
        <begin position="700"/>
        <end position="949"/>
    </location>
</feature>
<evidence type="ECO:0000313" key="3">
    <source>
        <dbReference type="EMBL" id="MFD2823930.1"/>
    </source>
</evidence>
<evidence type="ECO:0000256" key="1">
    <source>
        <dbReference type="SAM" id="Phobius"/>
    </source>
</evidence>
<dbReference type="InterPro" id="IPR011990">
    <property type="entry name" value="TPR-like_helical_dom_sf"/>
</dbReference>
<comment type="caution">
    <text evidence="3">The sequence shown here is derived from an EMBL/GenBank/DDBJ whole genome shotgun (WGS) entry which is preliminary data.</text>
</comment>
<dbReference type="Proteomes" id="UP001597533">
    <property type="component" value="Unassembled WGS sequence"/>
</dbReference>
<proteinExistence type="predicted"/>
<keyword evidence="1" id="KW-0472">Membrane</keyword>
<dbReference type="RefSeq" id="WP_379898674.1">
    <property type="nucleotide sequence ID" value="NZ_JBHUOV010000002.1"/>
</dbReference>
<dbReference type="InterPro" id="IPR024983">
    <property type="entry name" value="CHAT_dom"/>
</dbReference>
<keyword evidence="1" id="KW-1133">Transmembrane helix</keyword>
<name>A0ABW5WRW5_9FLAO</name>
<gene>
    <name evidence="3" type="ORF">ACFS5M_09630</name>
</gene>
<reference evidence="4" key="1">
    <citation type="journal article" date="2019" name="Int. J. Syst. Evol. Microbiol.">
        <title>The Global Catalogue of Microorganisms (GCM) 10K type strain sequencing project: providing services to taxonomists for standard genome sequencing and annotation.</title>
        <authorList>
            <consortium name="The Broad Institute Genomics Platform"/>
            <consortium name="The Broad Institute Genome Sequencing Center for Infectious Disease"/>
            <person name="Wu L."/>
            <person name="Ma J."/>
        </authorList>
    </citation>
    <scope>NUCLEOTIDE SEQUENCE [LARGE SCALE GENOMIC DNA]</scope>
    <source>
        <strain evidence="4">KCTC 32141</strain>
    </source>
</reference>
<dbReference type="SUPFAM" id="SSF48452">
    <property type="entry name" value="TPR-like"/>
    <property type="match status" value="1"/>
</dbReference>
<protein>
    <submittedName>
        <fullName evidence="3">CHAT domain-containing protein</fullName>
    </submittedName>
</protein>
<keyword evidence="4" id="KW-1185">Reference proteome</keyword>